<evidence type="ECO:0000313" key="3">
    <source>
        <dbReference type="Proteomes" id="UP000249794"/>
    </source>
</evidence>
<dbReference type="AlphaFoldDB" id="A0A2W4YV71"/>
<reference evidence="3" key="1">
    <citation type="submission" date="2018-04" db="EMBL/GenBank/DDBJ databases">
        <authorList>
            <person name="Cornet L."/>
        </authorList>
    </citation>
    <scope>NUCLEOTIDE SEQUENCE [LARGE SCALE GENOMIC DNA]</scope>
</reference>
<dbReference type="PANTHER" id="PTHR30399:SF1">
    <property type="entry name" value="UTP PYROPHOSPHATASE"/>
    <property type="match status" value="1"/>
</dbReference>
<dbReference type="InterPro" id="IPR002725">
    <property type="entry name" value="YgjP-like_metallopeptidase"/>
</dbReference>
<evidence type="ECO:0000259" key="1">
    <source>
        <dbReference type="Pfam" id="PF01863"/>
    </source>
</evidence>
<evidence type="ECO:0000313" key="2">
    <source>
        <dbReference type="EMBL" id="PZO46718.1"/>
    </source>
</evidence>
<name>A0A2W4YV71_9CYAN</name>
<dbReference type="CDD" id="cd07344">
    <property type="entry name" value="M48_yhfN_like"/>
    <property type="match status" value="1"/>
</dbReference>
<accession>A0A2W4YV71</accession>
<dbReference type="Pfam" id="PF01863">
    <property type="entry name" value="YgjP-like"/>
    <property type="match status" value="2"/>
</dbReference>
<sequence length="275" mass="31578">MPVSTTAALPNYRVRTSDRAKHVSIKISVAGEVEVVVPPKFDHAKLPEILEKRRAWILKTRSRLLTQAQSTAADWQVEKPQTITFRWQSNVLNDLDHLKSPSSKAAKGFAPQKPAANDLETWTITYKPGDQSNKTICIPALGNRLTIQGNTEQLSHCQGVLKQWLAYRAHRDLAPWLRQLGYELDLPCRSISVRGQKTRWASCSSQKDISLNYKLLFLPRPLVHYVLVHELCHTVHMNHSSDFWALVGEKQPNYAQWRAEIKQGWRYVPRWVETQ</sequence>
<organism evidence="2 3">
    <name type="scientific">Phormidesmis priestleyi</name>
    <dbReference type="NCBI Taxonomy" id="268141"/>
    <lineage>
        <taxon>Bacteria</taxon>
        <taxon>Bacillati</taxon>
        <taxon>Cyanobacteriota</taxon>
        <taxon>Cyanophyceae</taxon>
        <taxon>Leptolyngbyales</taxon>
        <taxon>Leptolyngbyaceae</taxon>
        <taxon>Phormidesmis</taxon>
    </lineage>
</organism>
<reference evidence="2 3" key="2">
    <citation type="submission" date="2018-06" db="EMBL/GenBank/DDBJ databases">
        <title>Metagenomic assembly of (sub)arctic Cyanobacteria and their associated microbiome from non-axenic cultures.</title>
        <authorList>
            <person name="Baurain D."/>
        </authorList>
    </citation>
    <scope>NUCLEOTIDE SEQUENCE [LARGE SCALE GENOMIC DNA]</scope>
    <source>
        <strain evidence="2">ULC027bin1</strain>
    </source>
</reference>
<feature type="domain" description="YgjP-like metallopeptidase" evidence="1">
    <location>
        <begin position="21"/>
        <end position="79"/>
    </location>
</feature>
<proteinExistence type="predicted"/>
<dbReference type="InterPro" id="IPR053136">
    <property type="entry name" value="UTP_pyrophosphatase-like"/>
</dbReference>
<dbReference type="Proteomes" id="UP000249794">
    <property type="component" value="Unassembled WGS sequence"/>
</dbReference>
<gene>
    <name evidence="2" type="ORF">DCF15_19950</name>
</gene>
<comment type="caution">
    <text evidence="2">The sequence shown here is derived from an EMBL/GenBank/DDBJ whole genome shotgun (WGS) entry which is preliminary data.</text>
</comment>
<dbReference type="Gene3D" id="3.30.2010.10">
    <property type="entry name" value="Metalloproteases ('zincins'), catalytic domain"/>
    <property type="match status" value="1"/>
</dbReference>
<dbReference type="PANTHER" id="PTHR30399">
    <property type="entry name" value="UNCHARACTERIZED PROTEIN YGJP"/>
    <property type="match status" value="1"/>
</dbReference>
<dbReference type="EMBL" id="QBMP01000299">
    <property type="protein sequence ID" value="PZO46718.1"/>
    <property type="molecule type" value="Genomic_DNA"/>
</dbReference>
<feature type="domain" description="YgjP-like metallopeptidase" evidence="1">
    <location>
        <begin position="144"/>
        <end position="263"/>
    </location>
</feature>
<protein>
    <submittedName>
        <fullName evidence="2">M48 family peptidase</fullName>
    </submittedName>
</protein>